<dbReference type="EMBL" id="OU015584">
    <property type="protein sequence ID" value="CAG5087027.1"/>
    <property type="molecule type" value="Genomic_DNA"/>
</dbReference>
<keyword evidence="2" id="KW-0812">Transmembrane</keyword>
<dbReference type="Pfam" id="PF00899">
    <property type="entry name" value="ThiF"/>
    <property type="match status" value="1"/>
</dbReference>
<keyword evidence="2" id="KW-1133">Transmembrane helix</keyword>
<proteinExistence type="inferred from homology"/>
<name>A0A916NEM7_9FLAO</name>
<dbReference type="EC" id="2.8.1.1" evidence="4"/>
<comment type="similarity">
    <text evidence="1">Belongs to the HesA/MoeB/ThiF family.</text>
</comment>
<dbReference type="RefSeq" id="WP_258543549.1">
    <property type="nucleotide sequence ID" value="NZ_OU015584.1"/>
</dbReference>
<dbReference type="AlphaFoldDB" id="A0A916NEM7"/>
<feature type="domain" description="Rhodanese" evidence="3">
    <location>
        <begin position="257"/>
        <end position="347"/>
    </location>
</feature>
<reference evidence="4" key="1">
    <citation type="submission" date="2021-04" db="EMBL/GenBank/DDBJ databases">
        <authorList>
            <person name="Rodrigo-Torres L."/>
            <person name="Arahal R. D."/>
            <person name="Lucena T."/>
        </authorList>
    </citation>
    <scope>NUCLEOTIDE SEQUENCE</scope>
    <source>
        <strain evidence="4">AS29M-1</strain>
    </source>
</reference>
<dbReference type="GO" id="GO:0005737">
    <property type="term" value="C:cytoplasm"/>
    <property type="evidence" value="ECO:0007669"/>
    <property type="project" value="TreeGrafter"/>
</dbReference>
<gene>
    <name evidence="4" type="primary">glpE_4</name>
    <name evidence="4" type="ORF">CRYO30217_03370</name>
</gene>
<keyword evidence="2" id="KW-0472">Membrane</keyword>
<sequence>MDRYSRQTKLTNINERGQELLLTSSVLIIGVGGLGCPVAQYLVGAGVGRVGLVDGDTVDLSNLHRQVLYTEEDCRSPKASAAMRHLKNLNSTVELEAFDSYLSEAMALELFDRFEIIIDCTDNIPARLLINDVCCKLDKAWVYGGVRQFEGQVSVFNHENGPSYKCLFPNHAVNQASCIDEGVLGTSPGIVGTYMANETIKLILGIGDLLSGKLMVINFLSNSTHIYVVKRNPENFVFGEFETIRTITPIELKNKFGKEDFLLIDVREANEVAICTLPDAIHLPLSTFSTSYEVIENETRRPIIAYCHHGMRSLQALQFLQSKGFQNLHNLSGGIDQWAKEIDPAMKRY</sequence>
<evidence type="ECO:0000313" key="5">
    <source>
        <dbReference type="Proteomes" id="UP000683507"/>
    </source>
</evidence>
<evidence type="ECO:0000313" key="4">
    <source>
        <dbReference type="EMBL" id="CAG5087027.1"/>
    </source>
</evidence>
<dbReference type="InterPro" id="IPR036873">
    <property type="entry name" value="Rhodanese-like_dom_sf"/>
</dbReference>
<dbReference type="SUPFAM" id="SSF69572">
    <property type="entry name" value="Activating enzymes of the ubiquitin-like proteins"/>
    <property type="match status" value="1"/>
</dbReference>
<dbReference type="InterPro" id="IPR000594">
    <property type="entry name" value="ThiF_NAD_FAD-bd"/>
</dbReference>
<dbReference type="InterPro" id="IPR045886">
    <property type="entry name" value="ThiF/MoeB/HesA"/>
</dbReference>
<dbReference type="Proteomes" id="UP000683507">
    <property type="component" value="Chromosome"/>
</dbReference>
<dbReference type="PANTHER" id="PTHR10953">
    <property type="entry name" value="UBIQUITIN-ACTIVATING ENZYME E1"/>
    <property type="match status" value="1"/>
</dbReference>
<protein>
    <submittedName>
        <fullName evidence="4">Thiosulfate sulfurtransferase GlpE</fullName>
        <ecNumber evidence="4">2.8.1.1</ecNumber>
    </submittedName>
</protein>
<evidence type="ECO:0000259" key="3">
    <source>
        <dbReference type="PROSITE" id="PS50206"/>
    </source>
</evidence>
<dbReference type="SMART" id="SM00450">
    <property type="entry name" value="RHOD"/>
    <property type="match status" value="1"/>
</dbReference>
<evidence type="ECO:0000256" key="1">
    <source>
        <dbReference type="ARBA" id="ARBA00009919"/>
    </source>
</evidence>
<dbReference type="KEGG" id="ptan:CRYO30217_03370"/>
<organism evidence="4 5">
    <name type="scientific">Parvicella tangerina</name>
    <dbReference type="NCBI Taxonomy" id="2829795"/>
    <lineage>
        <taxon>Bacteria</taxon>
        <taxon>Pseudomonadati</taxon>
        <taxon>Bacteroidota</taxon>
        <taxon>Flavobacteriia</taxon>
        <taxon>Flavobacteriales</taxon>
        <taxon>Parvicellaceae</taxon>
        <taxon>Parvicella</taxon>
    </lineage>
</organism>
<dbReference type="PROSITE" id="PS50206">
    <property type="entry name" value="RHODANESE_3"/>
    <property type="match status" value="1"/>
</dbReference>
<dbReference type="GO" id="GO:0004792">
    <property type="term" value="F:thiosulfate-cyanide sulfurtransferase activity"/>
    <property type="evidence" value="ECO:0007669"/>
    <property type="project" value="UniProtKB-EC"/>
</dbReference>
<dbReference type="FunFam" id="3.40.50.720:FF:000080">
    <property type="entry name" value="Thiazole biosynthesis adenylyltransferase ThiF"/>
    <property type="match status" value="1"/>
</dbReference>
<feature type="transmembrane region" description="Helical" evidence="2">
    <location>
        <begin position="20"/>
        <end position="43"/>
    </location>
</feature>
<dbReference type="GO" id="GO:0016779">
    <property type="term" value="F:nucleotidyltransferase activity"/>
    <property type="evidence" value="ECO:0007669"/>
    <property type="project" value="TreeGrafter"/>
</dbReference>
<dbReference type="CDD" id="cd00757">
    <property type="entry name" value="ThiF_MoeB_HesA_family"/>
    <property type="match status" value="1"/>
</dbReference>
<keyword evidence="4" id="KW-0808">Transferase</keyword>
<dbReference type="InterPro" id="IPR035985">
    <property type="entry name" value="Ubiquitin-activating_enz"/>
</dbReference>
<dbReference type="Pfam" id="PF00581">
    <property type="entry name" value="Rhodanese"/>
    <property type="match status" value="1"/>
</dbReference>
<dbReference type="InterPro" id="IPR001763">
    <property type="entry name" value="Rhodanese-like_dom"/>
</dbReference>
<accession>A0A916NEM7</accession>
<evidence type="ECO:0000256" key="2">
    <source>
        <dbReference type="SAM" id="Phobius"/>
    </source>
</evidence>
<keyword evidence="5" id="KW-1185">Reference proteome</keyword>
<dbReference type="Gene3D" id="3.40.250.10">
    <property type="entry name" value="Rhodanese-like domain"/>
    <property type="match status" value="1"/>
</dbReference>
<dbReference type="Gene3D" id="3.40.50.720">
    <property type="entry name" value="NAD(P)-binding Rossmann-like Domain"/>
    <property type="match status" value="1"/>
</dbReference>
<dbReference type="GO" id="GO:0008641">
    <property type="term" value="F:ubiquitin-like modifier activating enzyme activity"/>
    <property type="evidence" value="ECO:0007669"/>
    <property type="project" value="InterPro"/>
</dbReference>
<dbReference type="PANTHER" id="PTHR10953:SF102">
    <property type="entry name" value="ADENYLYLTRANSFERASE AND SULFURTRANSFERASE MOCS3"/>
    <property type="match status" value="1"/>
</dbReference>